<evidence type="ECO:0000313" key="2">
    <source>
        <dbReference type="EMBL" id="MPM57652.1"/>
    </source>
</evidence>
<evidence type="ECO:0000256" key="1">
    <source>
        <dbReference type="SAM" id="Phobius"/>
    </source>
</evidence>
<dbReference type="EMBL" id="VSSQ01016378">
    <property type="protein sequence ID" value="MPM57652.1"/>
    <property type="molecule type" value="Genomic_DNA"/>
</dbReference>
<gene>
    <name evidence="2" type="ORF">SDC9_104475</name>
</gene>
<keyword evidence="1" id="KW-0472">Membrane</keyword>
<feature type="transmembrane region" description="Helical" evidence="1">
    <location>
        <begin position="9"/>
        <end position="27"/>
    </location>
</feature>
<protein>
    <submittedName>
        <fullName evidence="2">Uncharacterized protein</fullName>
    </submittedName>
</protein>
<keyword evidence="1" id="KW-0812">Transmembrane</keyword>
<accession>A0A645AWM4</accession>
<sequence length="182" mass="20580">MKRVSYKYIQWSAVVVFAYLLFFPISIKIDKVIPAVEVSLGDSSFCKPLNVIIDGTYHWRLIGDDTFDGNIKFDTYPLTMKDGLAQGKGLPTLRFQEGSDHLDYGEWMDSESFGKIHTKAFFNKFIVQIYGNGEGNGADGARGWSTIDGHCIVAPAHNKEEALSILKRIQNDDLAPYEYWIE</sequence>
<proteinExistence type="predicted"/>
<dbReference type="AlphaFoldDB" id="A0A645AWM4"/>
<keyword evidence="1" id="KW-1133">Transmembrane helix</keyword>
<comment type="caution">
    <text evidence="2">The sequence shown here is derived from an EMBL/GenBank/DDBJ whole genome shotgun (WGS) entry which is preliminary data.</text>
</comment>
<reference evidence="2" key="1">
    <citation type="submission" date="2019-08" db="EMBL/GenBank/DDBJ databases">
        <authorList>
            <person name="Kucharzyk K."/>
            <person name="Murdoch R.W."/>
            <person name="Higgins S."/>
            <person name="Loffler F."/>
        </authorList>
    </citation>
    <scope>NUCLEOTIDE SEQUENCE</scope>
</reference>
<name>A0A645AWM4_9ZZZZ</name>
<organism evidence="2">
    <name type="scientific">bioreactor metagenome</name>
    <dbReference type="NCBI Taxonomy" id="1076179"/>
    <lineage>
        <taxon>unclassified sequences</taxon>
        <taxon>metagenomes</taxon>
        <taxon>ecological metagenomes</taxon>
    </lineage>
</organism>